<organism evidence="2 3">
    <name type="scientific">Leucocoprinus leucothites</name>
    <dbReference type="NCBI Taxonomy" id="201217"/>
    <lineage>
        <taxon>Eukaryota</taxon>
        <taxon>Fungi</taxon>
        <taxon>Dikarya</taxon>
        <taxon>Basidiomycota</taxon>
        <taxon>Agaricomycotina</taxon>
        <taxon>Agaricomycetes</taxon>
        <taxon>Agaricomycetidae</taxon>
        <taxon>Agaricales</taxon>
        <taxon>Agaricineae</taxon>
        <taxon>Agaricaceae</taxon>
        <taxon>Leucocoprinus</taxon>
    </lineage>
</organism>
<protein>
    <submittedName>
        <fullName evidence="2">Uncharacterized protein</fullName>
    </submittedName>
</protein>
<comment type="caution">
    <text evidence="2">The sequence shown here is derived from an EMBL/GenBank/DDBJ whole genome shotgun (WGS) entry which is preliminary data.</text>
</comment>
<accession>A0A8H5G570</accession>
<dbReference type="EMBL" id="JAACJO010000005">
    <property type="protein sequence ID" value="KAF5358457.1"/>
    <property type="molecule type" value="Genomic_DNA"/>
</dbReference>
<reference evidence="2 3" key="1">
    <citation type="journal article" date="2020" name="ISME J.">
        <title>Uncovering the hidden diversity of litter-decomposition mechanisms in mushroom-forming fungi.</title>
        <authorList>
            <person name="Floudas D."/>
            <person name="Bentzer J."/>
            <person name="Ahren D."/>
            <person name="Johansson T."/>
            <person name="Persson P."/>
            <person name="Tunlid A."/>
        </authorList>
    </citation>
    <scope>NUCLEOTIDE SEQUENCE [LARGE SCALE GENOMIC DNA]</scope>
    <source>
        <strain evidence="2 3">CBS 146.42</strain>
    </source>
</reference>
<name>A0A8H5G570_9AGAR</name>
<dbReference type="AlphaFoldDB" id="A0A8H5G570"/>
<feature type="region of interest" description="Disordered" evidence="1">
    <location>
        <begin position="55"/>
        <end position="103"/>
    </location>
</feature>
<dbReference type="OrthoDB" id="3264363at2759"/>
<evidence type="ECO:0000313" key="2">
    <source>
        <dbReference type="EMBL" id="KAF5358457.1"/>
    </source>
</evidence>
<gene>
    <name evidence="2" type="ORF">D9756_001487</name>
</gene>
<evidence type="ECO:0000313" key="3">
    <source>
        <dbReference type="Proteomes" id="UP000559027"/>
    </source>
</evidence>
<sequence>MSSQRGVHNRIHNLRGEQFRHLQNIRGSRSHLSSHNIHTVPSLPLRLLSLTDPSLGLTRQEPESSLQQPKSNSNSNAGESESDGTSFRPPAGPTPPKSWTLNSRKDIRGTTAWRSEALSLILNHLVDSQQLVAPSTSDASARSELPDIPQNPELKPVIPRIPSLSLLCLQIFLNTCTTSEFRDEIVPYIPSHLRKDLIRFTAVHSPLSTARLYALWEPAGHADGEMIVVGPGAVLKDDYFIRSHSGNGSGVKLPGDDGNHELKETEDWDWDAEETDMSLPLHSLILLNTSLSSSTLFSFPPTLTHLALINLATPVPLHRLPNICPLIIILDVSYNSWLGANFGSESQGGLGEPQPPRDPTIKAIVDLGRVDWPRWSHLKVLGFRGNYIPENFARDVNEARWDDIEVVL</sequence>
<keyword evidence="3" id="KW-1185">Reference proteome</keyword>
<dbReference type="Proteomes" id="UP000559027">
    <property type="component" value="Unassembled WGS sequence"/>
</dbReference>
<proteinExistence type="predicted"/>
<evidence type="ECO:0000256" key="1">
    <source>
        <dbReference type="SAM" id="MobiDB-lite"/>
    </source>
</evidence>